<organism evidence="2 3">
    <name type="scientific">Polyplax serrata</name>
    <name type="common">Common mouse louse</name>
    <dbReference type="NCBI Taxonomy" id="468196"/>
    <lineage>
        <taxon>Eukaryota</taxon>
        <taxon>Metazoa</taxon>
        <taxon>Ecdysozoa</taxon>
        <taxon>Arthropoda</taxon>
        <taxon>Hexapoda</taxon>
        <taxon>Insecta</taxon>
        <taxon>Pterygota</taxon>
        <taxon>Neoptera</taxon>
        <taxon>Paraneoptera</taxon>
        <taxon>Psocodea</taxon>
        <taxon>Troctomorpha</taxon>
        <taxon>Phthiraptera</taxon>
        <taxon>Anoplura</taxon>
        <taxon>Polyplacidae</taxon>
        <taxon>Polyplax</taxon>
    </lineage>
</organism>
<evidence type="ECO:0000313" key="2">
    <source>
        <dbReference type="EMBL" id="KAK6640448.1"/>
    </source>
</evidence>
<feature type="region of interest" description="Disordered" evidence="1">
    <location>
        <begin position="24"/>
        <end position="47"/>
    </location>
</feature>
<evidence type="ECO:0000256" key="1">
    <source>
        <dbReference type="SAM" id="MobiDB-lite"/>
    </source>
</evidence>
<evidence type="ECO:0000313" key="3">
    <source>
        <dbReference type="Proteomes" id="UP001359485"/>
    </source>
</evidence>
<dbReference type="EMBL" id="JAWJWF010000001">
    <property type="protein sequence ID" value="KAK6640448.1"/>
    <property type="molecule type" value="Genomic_DNA"/>
</dbReference>
<reference evidence="2 3" key="1">
    <citation type="submission" date="2023-09" db="EMBL/GenBank/DDBJ databases">
        <title>Genomes of two closely related lineages of the louse Polyplax serrata with different host specificities.</title>
        <authorList>
            <person name="Martinu J."/>
            <person name="Tarabai H."/>
            <person name="Stefka J."/>
            <person name="Hypsa V."/>
        </authorList>
    </citation>
    <scope>NUCLEOTIDE SEQUENCE [LARGE SCALE GENOMIC DNA]</scope>
    <source>
        <strain evidence="2">98ZLc_SE</strain>
    </source>
</reference>
<name>A0ABR1BFD1_POLSC</name>
<protein>
    <submittedName>
        <fullName evidence="2">Uncharacterized protein</fullName>
    </submittedName>
</protein>
<dbReference type="Proteomes" id="UP001359485">
    <property type="component" value="Unassembled WGS sequence"/>
</dbReference>
<sequence length="72" mass="8599">MMMMMMMRDTPDSALRRIDSYNQVYDDDDDDEGHTRQCPPSNRFLQPGVLTCKHSRWPMASRQRHTDKKKTH</sequence>
<proteinExistence type="predicted"/>
<accession>A0ABR1BFD1</accession>
<gene>
    <name evidence="2" type="ORF">RUM44_012142</name>
</gene>
<keyword evidence="3" id="KW-1185">Reference proteome</keyword>
<comment type="caution">
    <text evidence="2">The sequence shown here is derived from an EMBL/GenBank/DDBJ whole genome shotgun (WGS) entry which is preliminary data.</text>
</comment>